<dbReference type="Pfam" id="PF13860">
    <property type="entry name" value="FlgD_ig"/>
    <property type="match status" value="1"/>
</dbReference>
<dbReference type="AlphaFoldDB" id="X1TX39"/>
<dbReference type="SUPFAM" id="SSF117281">
    <property type="entry name" value="Kelch motif"/>
    <property type="match status" value="1"/>
</dbReference>
<accession>X1TX39</accession>
<gene>
    <name evidence="2" type="ORF">S12H4_17326</name>
</gene>
<dbReference type="EMBL" id="BARW01008456">
    <property type="protein sequence ID" value="GAI84584.1"/>
    <property type="molecule type" value="Genomic_DNA"/>
</dbReference>
<comment type="caution">
    <text evidence="2">The sequence shown here is derived from an EMBL/GenBank/DDBJ whole genome shotgun (WGS) entry which is preliminary data.</text>
</comment>
<dbReference type="NCBIfam" id="TIGR04183">
    <property type="entry name" value="Por_Secre_tail"/>
    <property type="match status" value="1"/>
</dbReference>
<name>X1TX39_9ZZZZ</name>
<proteinExistence type="predicted"/>
<dbReference type="Gene3D" id="2.60.40.4070">
    <property type="match status" value="1"/>
</dbReference>
<sequence length="205" mass="23463">DTIPGMADGRYRVPCGIDKWNKELWLVSGKITGGATDETWSFNPYTLTWTNWNKPKPHPMSNVTPIVITYTIYGNTGIFVPSGYHANSYISEHEFFHTCPLGIQEWQKVKEPVNFGFLANIPNPSKSYTPISYMTTKSGRVLLKVYDRTGRLIRTLVERQVEPPGEKTVYWDGKDNNLRKVSSGIYFLRLVAENNIDTYKLILIH</sequence>
<evidence type="ECO:0000313" key="2">
    <source>
        <dbReference type="EMBL" id="GAI84584.1"/>
    </source>
</evidence>
<protein>
    <recommendedName>
        <fullName evidence="1">FlgD/Vpr Ig-like domain-containing protein</fullName>
    </recommendedName>
</protein>
<dbReference type="InterPro" id="IPR025965">
    <property type="entry name" value="FlgD/Vpr_Ig-like"/>
</dbReference>
<feature type="non-terminal residue" evidence="2">
    <location>
        <position position="1"/>
    </location>
</feature>
<dbReference type="Gene3D" id="2.120.10.80">
    <property type="entry name" value="Kelch-type beta propeller"/>
    <property type="match status" value="1"/>
</dbReference>
<dbReference type="InterPro" id="IPR026444">
    <property type="entry name" value="Secre_tail"/>
</dbReference>
<dbReference type="InterPro" id="IPR015915">
    <property type="entry name" value="Kelch-typ_b-propeller"/>
</dbReference>
<feature type="domain" description="FlgD/Vpr Ig-like" evidence="1">
    <location>
        <begin position="133"/>
        <end position="194"/>
    </location>
</feature>
<evidence type="ECO:0000259" key="1">
    <source>
        <dbReference type="Pfam" id="PF13860"/>
    </source>
</evidence>
<reference evidence="2" key="1">
    <citation type="journal article" date="2014" name="Front. Microbiol.">
        <title>High frequency of phylogenetically diverse reductive dehalogenase-homologous genes in deep subseafloor sedimentary metagenomes.</title>
        <authorList>
            <person name="Kawai M."/>
            <person name="Futagami T."/>
            <person name="Toyoda A."/>
            <person name="Takaki Y."/>
            <person name="Nishi S."/>
            <person name="Hori S."/>
            <person name="Arai W."/>
            <person name="Tsubouchi T."/>
            <person name="Morono Y."/>
            <person name="Uchiyama I."/>
            <person name="Ito T."/>
            <person name="Fujiyama A."/>
            <person name="Inagaki F."/>
            <person name="Takami H."/>
        </authorList>
    </citation>
    <scope>NUCLEOTIDE SEQUENCE</scope>
    <source>
        <strain evidence="2">Expedition CK06-06</strain>
    </source>
</reference>
<organism evidence="2">
    <name type="scientific">marine sediment metagenome</name>
    <dbReference type="NCBI Taxonomy" id="412755"/>
    <lineage>
        <taxon>unclassified sequences</taxon>
        <taxon>metagenomes</taxon>
        <taxon>ecological metagenomes</taxon>
    </lineage>
</organism>